<evidence type="ECO:0000313" key="2">
    <source>
        <dbReference type="Proteomes" id="UP001589890"/>
    </source>
</evidence>
<evidence type="ECO:0008006" key="3">
    <source>
        <dbReference type="Google" id="ProtNLM"/>
    </source>
</evidence>
<dbReference type="SUPFAM" id="SSF63829">
    <property type="entry name" value="Calcium-dependent phosphotriesterase"/>
    <property type="match status" value="1"/>
</dbReference>
<gene>
    <name evidence="1" type="ORF">ACFFGN_04615</name>
</gene>
<dbReference type="Gene3D" id="2.120.10.30">
    <property type="entry name" value="TolB, C-terminal domain"/>
    <property type="match status" value="1"/>
</dbReference>
<proteinExistence type="predicted"/>
<evidence type="ECO:0000313" key="1">
    <source>
        <dbReference type="EMBL" id="MFC0623332.1"/>
    </source>
</evidence>
<dbReference type="RefSeq" id="WP_380044034.1">
    <property type="nucleotide sequence ID" value="NZ_JBHLTC010000005.1"/>
</dbReference>
<name>A0ABV6QI76_9ACTN</name>
<protein>
    <recommendedName>
        <fullName evidence="3">Superoxide dismutase</fullName>
    </recommendedName>
</protein>
<comment type="caution">
    <text evidence="1">The sequence shown here is derived from an EMBL/GenBank/DDBJ whole genome shotgun (WGS) entry which is preliminary data.</text>
</comment>
<dbReference type="InterPro" id="IPR011042">
    <property type="entry name" value="6-blade_b-propeller_TolB-like"/>
</dbReference>
<organism evidence="1 2">
    <name type="scientific">Kribbella deserti</name>
    <dbReference type="NCBI Taxonomy" id="1926257"/>
    <lineage>
        <taxon>Bacteria</taxon>
        <taxon>Bacillati</taxon>
        <taxon>Actinomycetota</taxon>
        <taxon>Actinomycetes</taxon>
        <taxon>Propionibacteriales</taxon>
        <taxon>Kribbellaceae</taxon>
        <taxon>Kribbella</taxon>
    </lineage>
</organism>
<accession>A0ABV6QI76</accession>
<dbReference type="EMBL" id="JBHLTC010000005">
    <property type="protein sequence ID" value="MFC0623332.1"/>
    <property type="molecule type" value="Genomic_DNA"/>
</dbReference>
<keyword evidence="2" id="KW-1185">Reference proteome</keyword>
<reference evidence="1 2" key="1">
    <citation type="submission" date="2024-09" db="EMBL/GenBank/DDBJ databases">
        <authorList>
            <person name="Sun Q."/>
            <person name="Mori K."/>
        </authorList>
    </citation>
    <scope>NUCLEOTIDE SEQUENCE [LARGE SCALE GENOMIC DNA]</scope>
    <source>
        <strain evidence="1 2">CGMCC 1.15906</strain>
    </source>
</reference>
<dbReference type="Proteomes" id="UP001589890">
    <property type="component" value="Unassembled WGS sequence"/>
</dbReference>
<sequence>MEISAYVLPGEWVRPEGIALGPSDDFFSGSSADGTIYRCDLAERVAEVWSAPGADGRTVALGMDLYGDSRLVVCGGKTGALFVYDVAGRTLISKRVVDGYLNDVQVVGDHAYVTDSSQPVVWEFELLGDEHPRAIELVDAGPDAYLNGITATADGDALLVAAQGTEVLWRVELADGSVSAIARDFAADGLLLVGETLIGVCNRGETVQTAEFFLAALELTDNARGAMLLGTFADPRFDTPTTLVANGNRLLVVNAQFAKGPSAAPPFEVLVVPTPVFR</sequence>